<dbReference type="PANTHER" id="PTHR30329">
    <property type="entry name" value="STATOR ELEMENT OF FLAGELLAR MOTOR COMPLEX"/>
    <property type="match status" value="1"/>
</dbReference>
<proteinExistence type="predicted"/>
<feature type="domain" description="OmpA-like" evidence="6">
    <location>
        <begin position="318"/>
        <end position="435"/>
    </location>
</feature>
<evidence type="ECO:0000256" key="2">
    <source>
        <dbReference type="ARBA" id="ARBA00023136"/>
    </source>
</evidence>
<dbReference type="AlphaFoldDB" id="A0A7G7W3D8"/>
<dbReference type="Pfam" id="PF13620">
    <property type="entry name" value="CarboxypepD_reg"/>
    <property type="match status" value="1"/>
</dbReference>
<dbReference type="InterPro" id="IPR050330">
    <property type="entry name" value="Bact_OuterMem_StrucFunc"/>
</dbReference>
<dbReference type="EMBL" id="CP060202">
    <property type="protein sequence ID" value="QNH60881.1"/>
    <property type="molecule type" value="Genomic_DNA"/>
</dbReference>
<sequence length="435" mass="45633">MKYFITSVLLFCCSLLLHAGSGQVQGTTGIIGVVRSTDNQLLAKASVTVVHIPSGVKRNATTDAAGNFVVEELAVGGPYTVQVSQPSYQTETINDIFLLTGKTANGNFVLHPEEKKVAGKKGKSRGAADSKEEKLTVATGTAAVSAPVLARNHLTYIQQCQIIPSTPAPAARTTSSSVPRTMPVTASASPVASVALAPGANPKLAPATTVPIAATSAATRPLAKVGTSVAGTSVTGTTVPAAGRPSPYVATRRPATRIAPPAVSGHYDAKSGNYIYETGALTTLQLPNGHKLASVGTSSTESFLYKFVSDPKAKVDTVNLSAGWMSFDRVYFEVGKATLTKESMPQLQNIAALMKAYPNIRLKIGGYTDSTGTYKMNRQLSEARARTAWTALVDMGVSPSRLDARGYGSNYPVASNQTEVGRAMNRRLSVKVLQK</sequence>
<evidence type="ECO:0000313" key="7">
    <source>
        <dbReference type="EMBL" id="QNH60881.1"/>
    </source>
</evidence>
<organism evidence="7 8">
    <name type="scientific">Hymenobacter sediminicola</name>
    <dbReference type="NCBI Taxonomy" id="2761579"/>
    <lineage>
        <taxon>Bacteria</taxon>
        <taxon>Pseudomonadati</taxon>
        <taxon>Bacteroidota</taxon>
        <taxon>Cytophagia</taxon>
        <taxon>Cytophagales</taxon>
        <taxon>Hymenobacteraceae</taxon>
        <taxon>Hymenobacter</taxon>
    </lineage>
</organism>
<keyword evidence="2 4" id="KW-0472">Membrane</keyword>
<evidence type="ECO:0000313" key="8">
    <source>
        <dbReference type="Proteomes" id="UP000515489"/>
    </source>
</evidence>
<dbReference type="Gene3D" id="3.30.1330.60">
    <property type="entry name" value="OmpA-like domain"/>
    <property type="match status" value="1"/>
</dbReference>
<evidence type="ECO:0000259" key="6">
    <source>
        <dbReference type="PROSITE" id="PS51123"/>
    </source>
</evidence>
<dbReference type="GO" id="GO:0030246">
    <property type="term" value="F:carbohydrate binding"/>
    <property type="evidence" value="ECO:0007669"/>
    <property type="project" value="InterPro"/>
</dbReference>
<accession>A0A7G7W3D8</accession>
<dbReference type="PRINTS" id="PR01021">
    <property type="entry name" value="OMPADOMAIN"/>
</dbReference>
<keyword evidence="3" id="KW-0998">Cell outer membrane</keyword>
<evidence type="ECO:0000256" key="3">
    <source>
        <dbReference type="ARBA" id="ARBA00023237"/>
    </source>
</evidence>
<dbReference type="PANTHER" id="PTHR30329:SF21">
    <property type="entry name" value="LIPOPROTEIN YIAD-RELATED"/>
    <property type="match status" value="1"/>
</dbReference>
<dbReference type="InterPro" id="IPR013784">
    <property type="entry name" value="Carb-bd-like_fold"/>
</dbReference>
<dbReference type="SUPFAM" id="SSF103088">
    <property type="entry name" value="OmpA-like"/>
    <property type="match status" value="1"/>
</dbReference>
<evidence type="ECO:0000256" key="5">
    <source>
        <dbReference type="SAM" id="SignalP"/>
    </source>
</evidence>
<dbReference type="Proteomes" id="UP000515489">
    <property type="component" value="Chromosome"/>
</dbReference>
<feature type="chain" id="PRO_5028911299" evidence="5">
    <location>
        <begin position="20"/>
        <end position="435"/>
    </location>
</feature>
<keyword evidence="8" id="KW-1185">Reference proteome</keyword>
<dbReference type="CDD" id="cd07185">
    <property type="entry name" value="OmpA_C-like"/>
    <property type="match status" value="1"/>
</dbReference>
<dbReference type="SUPFAM" id="SSF49452">
    <property type="entry name" value="Starch-binding domain-like"/>
    <property type="match status" value="1"/>
</dbReference>
<keyword evidence="5" id="KW-0732">Signal</keyword>
<evidence type="ECO:0000256" key="1">
    <source>
        <dbReference type="ARBA" id="ARBA00004442"/>
    </source>
</evidence>
<dbReference type="KEGG" id="hsk:H4317_11865"/>
<dbReference type="Gene3D" id="2.60.40.1120">
    <property type="entry name" value="Carboxypeptidase-like, regulatory domain"/>
    <property type="match status" value="1"/>
</dbReference>
<comment type="subcellular location">
    <subcellularLocation>
        <location evidence="1">Cell outer membrane</location>
    </subcellularLocation>
</comment>
<gene>
    <name evidence="7" type="ORF">H4317_11865</name>
</gene>
<protein>
    <submittedName>
        <fullName evidence="7">OmpA family protein</fullName>
    </submittedName>
</protein>
<dbReference type="PROSITE" id="PS51123">
    <property type="entry name" value="OMPA_2"/>
    <property type="match status" value="1"/>
</dbReference>
<feature type="signal peptide" evidence="5">
    <location>
        <begin position="1"/>
        <end position="19"/>
    </location>
</feature>
<dbReference type="Pfam" id="PF00691">
    <property type="entry name" value="OmpA"/>
    <property type="match status" value="1"/>
</dbReference>
<name>A0A7G7W3D8_9BACT</name>
<dbReference type="RefSeq" id="WP_185886812.1">
    <property type="nucleotide sequence ID" value="NZ_CP060202.1"/>
</dbReference>
<evidence type="ECO:0000256" key="4">
    <source>
        <dbReference type="PROSITE-ProRule" id="PRU00473"/>
    </source>
</evidence>
<dbReference type="InterPro" id="IPR006665">
    <property type="entry name" value="OmpA-like"/>
</dbReference>
<reference evidence="7 8" key="1">
    <citation type="submission" date="2020-08" db="EMBL/GenBank/DDBJ databases">
        <title>Hymenobacter sp. S2-20-2 genome sequencing.</title>
        <authorList>
            <person name="Jin L."/>
        </authorList>
    </citation>
    <scope>NUCLEOTIDE SEQUENCE [LARGE SCALE GENOMIC DNA]</scope>
    <source>
        <strain evidence="7 8">S2-20-2</strain>
    </source>
</reference>
<dbReference type="InterPro" id="IPR006664">
    <property type="entry name" value="OMP_bac"/>
</dbReference>
<dbReference type="InterPro" id="IPR036737">
    <property type="entry name" value="OmpA-like_sf"/>
</dbReference>
<dbReference type="GO" id="GO:0009279">
    <property type="term" value="C:cell outer membrane"/>
    <property type="evidence" value="ECO:0007669"/>
    <property type="project" value="UniProtKB-SubCell"/>
</dbReference>